<dbReference type="AlphaFoldDB" id="A0A0K9GSH8"/>
<keyword evidence="1" id="KW-0175">Coiled coil</keyword>
<dbReference type="CDD" id="cd14686">
    <property type="entry name" value="bZIP"/>
    <property type="match status" value="1"/>
</dbReference>
<dbReference type="InterPro" id="IPR031709">
    <property type="entry name" value="PutAbiC"/>
</dbReference>
<comment type="caution">
    <text evidence="3">The sequence shown here is derived from an EMBL/GenBank/DDBJ whole genome shotgun (WGS) entry which is preliminary data.</text>
</comment>
<dbReference type="Proteomes" id="UP000037146">
    <property type="component" value="Unassembled WGS sequence"/>
</dbReference>
<keyword evidence="2" id="KW-1133">Transmembrane helix</keyword>
<evidence type="ECO:0000313" key="4">
    <source>
        <dbReference type="Proteomes" id="UP000037146"/>
    </source>
</evidence>
<dbReference type="RefSeq" id="WP_049680919.1">
    <property type="nucleotide sequence ID" value="NZ_LFZW01000001.1"/>
</dbReference>
<name>A0A0K9GSH8_9BACI</name>
<protein>
    <recommendedName>
        <fullName evidence="5">Phage abortive infection protein</fullName>
    </recommendedName>
</protein>
<keyword evidence="4" id="KW-1185">Reference proteome</keyword>
<dbReference type="Pfam" id="PF16872">
    <property type="entry name" value="putAbiC"/>
    <property type="match status" value="1"/>
</dbReference>
<dbReference type="OrthoDB" id="2625696at2"/>
<feature type="transmembrane region" description="Helical" evidence="2">
    <location>
        <begin position="12"/>
        <end position="33"/>
    </location>
</feature>
<feature type="transmembrane region" description="Helical" evidence="2">
    <location>
        <begin position="45"/>
        <end position="66"/>
    </location>
</feature>
<evidence type="ECO:0000256" key="2">
    <source>
        <dbReference type="SAM" id="Phobius"/>
    </source>
</evidence>
<evidence type="ECO:0000256" key="1">
    <source>
        <dbReference type="SAM" id="Coils"/>
    </source>
</evidence>
<dbReference type="EMBL" id="LFZW01000001">
    <property type="protein sequence ID" value="KMY49585.1"/>
    <property type="molecule type" value="Genomic_DNA"/>
</dbReference>
<feature type="coiled-coil region" evidence="1">
    <location>
        <begin position="63"/>
        <end position="111"/>
    </location>
</feature>
<keyword evidence="2" id="KW-0472">Membrane</keyword>
<dbReference type="PATRIC" id="fig|1679170.3.peg.1833"/>
<sequence>MKRLKFELTTLWYCLFLVPIPGVLGIIAIKAFHIDFSYLGPFGDFFAGTTVPILTFISFLAIVITLKMQKEQLEMQGKQLEMQNEELRNSIDEMKATRKEFELQNKTLSIQRFENTFFQMVNLHIDIVNAMVYEDSMSSNKVGRNSFFYFYQALNDSYRIHVKNTFNNDFLNKNEIDRVRINYHSFFLKNEDQLGHYFRNLYRIVKFIDVSELLELEEKKTYIGILRAQLSSTELAFLLYNSLGLHGYNFMILMHKYNLLDNLNSKILIKEEHFDLYMTEANLYSNEEAIM</sequence>
<gene>
    <name evidence="3" type="ORF">AC625_08545</name>
</gene>
<reference evidence="4" key="1">
    <citation type="submission" date="2015-07" db="EMBL/GenBank/DDBJ databases">
        <title>Genome sequencing project for genomic taxonomy and phylogenomics of Bacillus-like bacteria.</title>
        <authorList>
            <person name="Liu B."/>
            <person name="Wang J."/>
            <person name="Zhu Y."/>
            <person name="Liu G."/>
            <person name="Chen Q."/>
            <person name="Chen Z."/>
            <person name="Lan J."/>
            <person name="Che J."/>
            <person name="Ge C."/>
            <person name="Shi H."/>
            <person name="Pan Z."/>
            <person name="Liu X."/>
        </authorList>
    </citation>
    <scope>NUCLEOTIDE SEQUENCE [LARGE SCALE GENOMIC DNA]</scope>
    <source>
        <strain evidence="4">FJAT-27997</strain>
    </source>
</reference>
<evidence type="ECO:0008006" key="5">
    <source>
        <dbReference type="Google" id="ProtNLM"/>
    </source>
</evidence>
<organism evidence="3 4">
    <name type="scientific">Peribacillus loiseleuriae</name>
    <dbReference type="NCBI Taxonomy" id="1679170"/>
    <lineage>
        <taxon>Bacteria</taxon>
        <taxon>Bacillati</taxon>
        <taxon>Bacillota</taxon>
        <taxon>Bacilli</taxon>
        <taxon>Bacillales</taxon>
        <taxon>Bacillaceae</taxon>
        <taxon>Peribacillus</taxon>
    </lineage>
</organism>
<accession>A0A0K9GSH8</accession>
<proteinExistence type="predicted"/>
<keyword evidence="2" id="KW-0812">Transmembrane</keyword>
<evidence type="ECO:0000313" key="3">
    <source>
        <dbReference type="EMBL" id="KMY49585.1"/>
    </source>
</evidence>